<feature type="region of interest" description="Disordered" evidence="3">
    <location>
        <begin position="70"/>
        <end position="143"/>
    </location>
</feature>
<dbReference type="PANTHER" id="PTHR40621">
    <property type="entry name" value="TRANSCRIPTION FACTOR KAPC-RELATED"/>
    <property type="match status" value="1"/>
</dbReference>
<name>A0A0U5FZ11_ASPCI</name>
<dbReference type="GO" id="GO:0000976">
    <property type="term" value="F:transcription cis-regulatory region binding"/>
    <property type="evidence" value="ECO:0007669"/>
    <property type="project" value="InterPro"/>
</dbReference>
<dbReference type="Pfam" id="PF00170">
    <property type="entry name" value="bZIP_1"/>
    <property type="match status" value="1"/>
</dbReference>
<dbReference type="InterPro" id="IPR004827">
    <property type="entry name" value="bZIP"/>
</dbReference>
<dbReference type="AlphaFoldDB" id="A0A0U5FZ11"/>
<evidence type="ECO:0000313" key="6">
    <source>
        <dbReference type="Proteomes" id="UP000054771"/>
    </source>
</evidence>
<dbReference type="SMART" id="SM00338">
    <property type="entry name" value="BRLZ"/>
    <property type="match status" value="1"/>
</dbReference>
<feature type="compositionally biased region" description="Low complexity" evidence="3">
    <location>
        <begin position="83"/>
        <end position="92"/>
    </location>
</feature>
<feature type="compositionally biased region" description="Basic and acidic residues" evidence="3">
    <location>
        <begin position="126"/>
        <end position="143"/>
    </location>
</feature>
<feature type="compositionally biased region" description="Basic residues" evidence="3">
    <location>
        <begin position="116"/>
        <end position="125"/>
    </location>
</feature>
<dbReference type="GO" id="GO:0090575">
    <property type="term" value="C:RNA polymerase II transcription regulator complex"/>
    <property type="evidence" value="ECO:0007669"/>
    <property type="project" value="TreeGrafter"/>
</dbReference>
<dbReference type="InterPro" id="IPR046347">
    <property type="entry name" value="bZIP_sf"/>
</dbReference>
<keyword evidence="2" id="KW-0539">Nucleus</keyword>
<dbReference type="STRING" id="454130.A0A0U5FZ11"/>
<feature type="compositionally biased region" description="Basic and acidic residues" evidence="3">
    <location>
        <begin position="96"/>
        <end position="110"/>
    </location>
</feature>
<dbReference type="OrthoDB" id="4363243at2759"/>
<dbReference type="Proteomes" id="UP000054771">
    <property type="component" value="Unassembled WGS sequence"/>
</dbReference>
<dbReference type="EMBL" id="CDMC01000003">
    <property type="protein sequence ID" value="CEL03432.1"/>
    <property type="molecule type" value="Genomic_DNA"/>
</dbReference>
<accession>A0A0U5FZ11</accession>
<evidence type="ECO:0000256" key="2">
    <source>
        <dbReference type="ARBA" id="ARBA00023242"/>
    </source>
</evidence>
<dbReference type="Gene3D" id="1.20.5.170">
    <property type="match status" value="1"/>
</dbReference>
<evidence type="ECO:0000256" key="3">
    <source>
        <dbReference type="SAM" id="MobiDB-lite"/>
    </source>
</evidence>
<proteinExistence type="predicted"/>
<dbReference type="PROSITE" id="PS00036">
    <property type="entry name" value="BZIP_BASIC"/>
    <property type="match status" value="1"/>
</dbReference>
<evidence type="ECO:0000313" key="5">
    <source>
        <dbReference type="EMBL" id="CEL03432.1"/>
    </source>
</evidence>
<dbReference type="SUPFAM" id="SSF57959">
    <property type="entry name" value="Leucine zipper domain"/>
    <property type="match status" value="1"/>
</dbReference>
<feature type="domain" description="BZIP" evidence="4">
    <location>
        <begin position="117"/>
        <end position="173"/>
    </location>
</feature>
<reference evidence="6" key="1">
    <citation type="journal article" date="2016" name="Genome Announc.">
        <title>Draft genome sequences of fungus Aspergillus calidoustus.</title>
        <authorList>
            <person name="Horn F."/>
            <person name="Linde J."/>
            <person name="Mattern D.J."/>
            <person name="Walther G."/>
            <person name="Guthke R."/>
            <person name="Scherlach K."/>
            <person name="Martin K."/>
            <person name="Brakhage A.A."/>
            <person name="Petzke L."/>
            <person name="Valiante V."/>
        </authorList>
    </citation>
    <scope>NUCLEOTIDE SEQUENCE [LARGE SCALE GENOMIC DNA]</scope>
    <source>
        <strain evidence="6">SF006504</strain>
    </source>
</reference>
<evidence type="ECO:0000259" key="4">
    <source>
        <dbReference type="PROSITE" id="PS50217"/>
    </source>
</evidence>
<evidence type="ECO:0000256" key="1">
    <source>
        <dbReference type="ARBA" id="ARBA00004123"/>
    </source>
</evidence>
<dbReference type="PANTHER" id="PTHR40621:SF6">
    <property type="entry name" value="AP-1-LIKE TRANSCRIPTION FACTOR YAP1-RELATED"/>
    <property type="match status" value="1"/>
</dbReference>
<comment type="subcellular location">
    <subcellularLocation>
        <location evidence="1">Nucleus</location>
    </subcellularLocation>
</comment>
<protein>
    <recommendedName>
        <fullName evidence="4">BZIP domain-containing protein</fullName>
    </recommendedName>
</protein>
<sequence length="256" mass="29191">MDYSYFNSQHSSVGLPPLYIKNNSMPFDNLNESGIYQSLDIDPSYPDLSTAMDFKIPPLSSIEPELYQPGPLDINLAPRRTASSSSSVTPTESDSDSLREFRSSVSHEIDSAMQGHKTKNVKRRQQNRDAQRRYRERRDERTKSLEQTVHDLEAKRQWLSNSFFQKSQEVNQLFRDNGLLQNEIQELRQRWQMMIMLLQRPKALQSLSTLMAEDVGLGAAVFGTPVEPARLDEFLRCLDAVLVPDAGATNYQSATN</sequence>
<dbReference type="InterPro" id="IPR050936">
    <property type="entry name" value="AP-1-like"/>
</dbReference>
<dbReference type="GO" id="GO:0001228">
    <property type="term" value="F:DNA-binding transcription activator activity, RNA polymerase II-specific"/>
    <property type="evidence" value="ECO:0007669"/>
    <property type="project" value="TreeGrafter"/>
</dbReference>
<keyword evidence="6" id="KW-1185">Reference proteome</keyword>
<gene>
    <name evidence="5" type="ORF">ASPCAL04586</name>
</gene>
<organism evidence="5 6">
    <name type="scientific">Aspergillus calidoustus</name>
    <dbReference type="NCBI Taxonomy" id="454130"/>
    <lineage>
        <taxon>Eukaryota</taxon>
        <taxon>Fungi</taxon>
        <taxon>Dikarya</taxon>
        <taxon>Ascomycota</taxon>
        <taxon>Pezizomycotina</taxon>
        <taxon>Eurotiomycetes</taxon>
        <taxon>Eurotiomycetidae</taxon>
        <taxon>Eurotiales</taxon>
        <taxon>Aspergillaceae</taxon>
        <taxon>Aspergillus</taxon>
        <taxon>Aspergillus subgen. Nidulantes</taxon>
    </lineage>
</organism>
<dbReference type="PROSITE" id="PS50217">
    <property type="entry name" value="BZIP"/>
    <property type="match status" value="1"/>
</dbReference>